<sequence>MSAPSPEILKSVSTLSLIAGERVDSGAAFTVHDRYSGAPIARVDQTSQAHIRQAVATARRNLKKVPDGYERARILRKAVDIIQSRKQDFVDVMALEAGFTPAESGNEIARGLDTLELSAEEAKRICGEMIPMDSNPGQKDRIAFTLRTPVGVVCAITPFNAPFNALLHKIAPAIAAGNAVIVKPSGYTPLTASLICDVLLQAGWPGELLSLVHGEGAEAGEWLLDEQGIDFYTFTGSTRVGRIIQQKAGRRRTQLELGSIAATVICADADIELALPRILRATFRKAGQVCTSIQRLYVAQSRIEEVTARLEAATRALKSGDPRAAGIDVGPMIAEKEAMRAESWINEAVSMGARIVTGGKRDKSVLEPTILADVREGMKVVDQEIFAPVLTLLPFQHVNEVVDSINATPYGLATGVFTNDVNTAFYMARQLRVGGLHVNETSSSRNDGMPYGGVKDSGYGFEGPKYAIRDMTDEKVVTISLRDPA</sequence>
<dbReference type="OrthoDB" id="6187633at2"/>
<dbReference type="AlphaFoldDB" id="A0A261RXN3"/>
<dbReference type="PANTHER" id="PTHR42991:SF1">
    <property type="entry name" value="ALDEHYDE DEHYDROGENASE"/>
    <property type="match status" value="1"/>
</dbReference>
<evidence type="ECO:0000256" key="1">
    <source>
        <dbReference type="ARBA" id="ARBA00009986"/>
    </source>
</evidence>
<comment type="similarity">
    <text evidence="1">Belongs to the aldehyde dehydrogenase family.</text>
</comment>
<keyword evidence="2" id="KW-0560">Oxidoreductase</keyword>
<dbReference type="Pfam" id="PF00171">
    <property type="entry name" value="Aldedh"/>
    <property type="match status" value="1"/>
</dbReference>
<dbReference type="Gene3D" id="3.40.309.10">
    <property type="entry name" value="Aldehyde Dehydrogenase, Chain A, domain 2"/>
    <property type="match status" value="1"/>
</dbReference>
<dbReference type="InterPro" id="IPR051020">
    <property type="entry name" value="ALDH-related_metabolic_enz"/>
</dbReference>
<dbReference type="InterPro" id="IPR016163">
    <property type="entry name" value="Ald_DH_C"/>
</dbReference>
<dbReference type="PANTHER" id="PTHR42991">
    <property type="entry name" value="ALDEHYDE DEHYDROGENASE"/>
    <property type="match status" value="1"/>
</dbReference>
<organism evidence="4 5">
    <name type="scientific">Bordetella genomosp. 10</name>
    <dbReference type="NCBI Taxonomy" id="1416804"/>
    <lineage>
        <taxon>Bacteria</taxon>
        <taxon>Pseudomonadati</taxon>
        <taxon>Pseudomonadota</taxon>
        <taxon>Betaproteobacteria</taxon>
        <taxon>Burkholderiales</taxon>
        <taxon>Alcaligenaceae</taxon>
        <taxon>Bordetella</taxon>
    </lineage>
</organism>
<name>A0A261RXN3_9BORD</name>
<evidence type="ECO:0000313" key="4">
    <source>
        <dbReference type="EMBL" id="OZI29846.1"/>
    </source>
</evidence>
<accession>A0A261RXN3</accession>
<dbReference type="InterPro" id="IPR016162">
    <property type="entry name" value="Ald_DH_N"/>
</dbReference>
<evidence type="ECO:0000313" key="5">
    <source>
        <dbReference type="Proteomes" id="UP000216020"/>
    </source>
</evidence>
<protein>
    <submittedName>
        <fullName evidence="4">Aldehyde dehydrogenase</fullName>
    </submittedName>
</protein>
<evidence type="ECO:0000256" key="2">
    <source>
        <dbReference type="ARBA" id="ARBA00023002"/>
    </source>
</evidence>
<keyword evidence="5" id="KW-1185">Reference proteome</keyword>
<dbReference type="EMBL" id="NEVM01000005">
    <property type="protein sequence ID" value="OZI29846.1"/>
    <property type="molecule type" value="Genomic_DNA"/>
</dbReference>
<reference evidence="5" key="1">
    <citation type="submission" date="2017-05" db="EMBL/GenBank/DDBJ databases">
        <title>Complete and WGS of Bordetella genogroups.</title>
        <authorList>
            <person name="Spilker T."/>
            <person name="Lipuma J."/>
        </authorList>
    </citation>
    <scope>NUCLEOTIDE SEQUENCE [LARGE SCALE GENOMIC DNA]</scope>
    <source>
        <strain evidence="5">AU16122</strain>
    </source>
</reference>
<proteinExistence type="inferred from homology"/>
<dbReference type="InterPro" id="IPR015590">
    <property type="entry name" value="Aldehyde_DH_dom"/>
</dbReference>
<dbReference type="GO" id="GO:0008911">
    <property type="term" value="F:lactaldehyde dehydrogenase (NAD+) activity"/>
    <property type="evidence" value="ECO:0007669"/>
    <property type="project" value="TreeGrafter"/>
</dbReference>
<gene>
    <name evidence="4" type="ORF">CAL29_17225</name>
</gene>
<feature type="domain" description="Aldehyde dehydrogenase" evidence="3">
    <location>
        <begin position="27"/>
        <end position="477"/>
    </location>
</feature>
<dbReference type="SUPFAM" id="SSF53720">
    <property type="entry name" value="ALDH-like"/>
    <property type="match status" value="1"/>
</dbReference>
<dbReference type="RefSeq" id="WP_094854288.1">
    <property type="nucleotide sequence ID" value="NZ_NEVM01000005.1"/>
</dbReference>
<dbReference type="Proteomes" id="UP000216020">
    <property type="component" value="Unassembled WGS sequence"/>
</dbReference>
<evidence type="ECO:0000259" key="3">
    <source>
        <dbReference type="Pfam" id="PF00171"/>
    </source>
</evidence>
<comment type="caution">
    <text evidence="4">The sequence shown here is derived from an EMBL/GenBank/DDBJ whole genome shotgun (WGS) entry which is preliminary data.</text>
</comment>
<dbReference type="InterPro" id="IPR016161">
    <property type="entry name" value="Ald_DH/histidinol_DH"/>
</dbReference>
<dbReference type="Gene3D" id="3.40.605.10">
    <property type="entry name" value="Aldehyde Dehydrogenase, Chain A, domain 1"/>
    <property type="match status" value="1"/>
</dbReference>